<accession>A0A844HAX6</accession>
<dbReference type="GO" id="GO:0005737">
    <property type="term" value="C:cytoplasm"/>
    <property type="evidence" value="ECO:0007669"/>
    <property type="project" value="UniProtKB-SubCell"/>
</dbReference>
<name>A0A844HAX6_9RHOB</name>
<dbReference type="GO" id="GO:0016151">
    <property type="term" value="F:nickel cation binding"/>
    <property type="evidence" value="ECO:0007669"/>
    <property type="project" value="UniProtKB-UniRule"/>
</dbReference>
<keyword evidence="5" id="KW-1185">Reference proteome</keyword>
<sequence length="222" mass="23280">MTDIRALLTMLQMSDSAFPSGAFAFSAGLETLAGEGRICGAEDLHDYLRDEILPRWCSFDRWFLVQAHGAGLTDSAALDRDCDCQTTISGLALASRRVGRALLSTHARIGTPGASAYLAQVLQDDVPGHGAVIQGALARAMALPLVLAQAGALHGTISAALSASVRLGAVGALAAQRIYAELQAEMATALAEPVPEFAHSFSPLADIAAMRHRQNPTRLFAA</sequence>
<dbReference type="AlphaFoldDB" id="A0A844HAX6"/>
<organism evidence="4 5">
    <name type="scientific">Paracoccus limosus</name>
    <dbReference type="NCBI Taxonomy" id="913252"/>
    <lineage>
        <taxon>Bacteria</taxon>
        <taxon>Pseudomonadati</taxon>
        <taxon>Pseudomonadota</taxon>
        <taxon>Alphaproteobacteria</taxon>
        <taxon>Rhodobacterales</taxon>
        <taxon>Paracoccaceae</taxon>
        <taxon>Paracoccus</taxon>
    </lineage>
</organism>
<comment type="caution">
    <text evidence="4">The sequence shown here is derived from an EMBL/GenBank/DDBJ whole genome shotgun (WGS) entry which is preliminary data.</text>
</comment>
<dbReference type="Pfam" id="PF01730">
    <property type="entry name" value="UreF"/>
    <property type="match status" value="1"/>
</dbReference>
<dbReference type="PANTHER" id="PTHR33620:SF1">
    <property type="entry name" value="UREASE ACCESSORY PROTEIN F"/>
    <property type="match status" value="1"/>
</dbReference>
<dbReference type="OrthoDB" id="9798772at2"/>
<dbReference type="PANTHER" id="PTHR33620">
    <property type="entry name" value="UREASE ACCESSORY PROTEIN F"/>
    <property type="match status" value="1"/>
</dbReference>
<dbReference type="Proteomes" id="UP000442533">
    <property type="component" value="Unassembled WGS sequence"/>
</dbReference>
<keyword evidence="3" id="KW-0963">Cytoplasm</keyword>
<protein>
    <recommendedName>
        <fullName evidence="3">Urease accessory protein UreF</fullName>
    </recommendedName>
</protein>
<comment type="subcellular location">
    <subcellularLocation>
        <location evidence="3">Cytoplasm</location>
    </subcellularLocation>
</comment>
<comment type="similarity">
    <text evidence="3">Belongs to the UreF family.</text>
</comment>
<evidence type="ECO:0000256" key="2">
    <source>
        <dbReference type="ARBA" id="ARBA00023186"/>
    </source>
</evidence>
<dbReference type="InterPro" id="IPR038277">
    <property type="entry name" value="UreF_sf"/>
</dbReference>
<comment type="subunit">
    <text evidence="3">UreD, UreF and UreG form a complex that acts as a GTP-hydrolysis-dependent molecular chaperone, activating the urease apoprotein by helping to assemble the nickel containing metallocenter of UreC. The UreE protein probably delivers the nickel.</text>
</comment>
<dbReference type="RefSeq" id="WP_155065549.1">
    <property type="nucleotide sequence ID" value="NZ_WMIF01000027.1"/>
</dbReference>
<dbReference type="InterPro" id="IPR002639">
    <property type="entry name" value="UreF"/>
</dbReference>
<keyword evidence="2 3" id="KW-0143">Chaperone</keyword>
<evidence type="ECO:0000313" key="5">
    <source>
        <dbReference type="Proteomes" id="UP000442533"/>
    </source>
</evidence>
<evidence type="ECO:0000256" key="1">
    <source>
        <dbReference type="ARBA" id="ARBA00022988"/>
    </source>
</evidence>
<dbReference type="EMBL" id="WMIF01000027">
    <property type="protein sequence ID" value="MTH36038.1"/>
    <property type="molecule type" value="Genomic_DNA"/>
</dbReference>
<reference evidence="4 5" key="1">
    <citation type="submission" date="2019-11" db="EMBL/GenBank/DDBJ databases">
        <authorList>
            <person name="Dong K."/>
        </authorList>
    </citation>
    <scope>NUCLEOTIDE SEQUENCE [LARGE SCALE GENOMIC DNA]</scope>
    <source>
        <strain evidence="4 5">JCM 17370</strain>
    </source>
</reference>
<evidence type="ECO:0000256" key="3">
    <source>
        <dbReference type="HAMAP-Rule" id="MF_01385"/>
    </source>
</evidence>
<comment type="function">
    <text evidence="3">Required for maturation of urease via the functional incorporation of the urease nickel metallocenter.</text>
</comment>
<evidence type="ECO:0000313" key="4">
    <source>
        <dbReference type="EMBL" id="MTH36038.1"/>
    </source>
</evidence>
<keyword evidence="1 3" id="KW-0996">Nickel insertion</keyword>
<dbReference type="Gene3D" id="1.10.4190.10">
    <property type="entry name" value="Urease accessory protein UreF"/>
    <property type="match status" value="1"/>
</dbReference>
<dbReference type="PIRSF" id="PIRSF009467">
    <property type="entry name" value="Ureas_acces_UreF"/>
    <property type="match status" value="1"/>
</dbReference>
<dbReference type="HAMAP" id="MF_01385">
    <property type="entry name" value="UreF"/>
    <property type="match status" value="1"/>
</dbReference>
<proteinExistence type="inferred from homology"/>
<gene>
    <name evidence="3" type="primary">ureF</name>
    <name evidence="4" type="ORF">GL279_15660</name>
</gene>